<keyword evidence="1" id="KW-0472">Membrane</keyword>
<feature type="transmembrane region" description="Helical" evidence="1">
    <location>
        <begin position="114"/>
        <end position="142"/>
    </location>
</feature>
<keyword evidence="1" id="KW-1133">Transmembrane helix</keyword>
<sequence>MTIAAVIFLIFFFFYPLTLRLKLSFLSFPRGVRSSSCLKLRTPLPCSTAVLSGYSYSGCYLLFGPGEEREGRIFRMDTERAGTGGRSGVPRDLSLALSTLTLLSPPPFPSPSTLFAILNSILLSSNSISIIFSLYIYIYMYYRYKSCLKNSKLGCIKKLRVSPAYLQMLIHCGSESGRWGVVIEKGNAEEKGGNVKGIADGKRKNVK</sequence>
<reference evidence="2 3" key="1">
    <citation type="submission" date="2023-03" db="EMBL/GenBank/DDBJ databases">
        <title>High recombination rates correlate with genetic variation in Cardiocondyla obscurior ants.</title>
        <authorList>
            <person name="Errbii M."/>
        </authorList>
    </citation>
    <scope>NUCLEOTIDE SEQUENCE [LARGE SCALE GENOMIC DNA]</scope>
    <source>
        <strain evidence="2">Alpha-2009</strain>
        <tissue evidence="2">Whole body</tissue>
    </source>
</reference>
<dbReference type="Proteomes" id="UP001430953">
    <property type="component" value="Unassembled WGS sequence"/>
</dbReference>
<evidence type="ECO:0000313" key="3">
    <source>
        <dbReference type="Proteomes" id="UP001430953"/>
    </source>
</evidence>
<evidence type="ECO:0008006" key="4">
    <source>
        <dbReference type="Google" id="ProtNLM"/>
    </source>
</evidence>
<dbReference type="AlphaFoldDB" id="A0AAW2EFL5"/>
<accession>A0AAW2EFL5</accession>
<gene>
    <name evidence="2" type="ORF">PUN28_018058</name>
</gene>
<keyword evidence="3" id="KW-1185">Reference proteome</keyword>
<proteinExistence type="predicted"/>
<evidence type="ECO:0000256" key="1">
    <source>
        <dbReference type="SAM" id="Phobius"/>
    </source>
</evidence>
<organism evidence="2 3">
    <name type="scientific">Cardiocondyla obscurior</name>
    <dbReference type="NCBI Taxonomy" id="286306"/>
    <lineage>
        <taxon>Eukaryota</taxon>
        <taxon>Metazoa</taxon>
        <taxon>Ecdysozoa</taxon>
        <taxon>Arthropoda</taxon>
        <taxon>Hexapoda</taxon>
        <taxon>Insecta</taxon>
        <taxon>Pterygota</taxon>
        <taxon>Neoptera</taxon>
        <taxon>Endopterygota</taxon>
        <taxon>Hymenoptera</taxon>
        <taxon>Apocrita</taxon>
        <taxon>Aculeata</taxon>
        <taxon>Formicoidea</taxon>
        <taxon>Formicidae</taxon>
        <taxon>Myrmicinae</taxon>
        <taxon>Cardiocondyla</taxon>
    </lineage>
</organism>
<evidence type="ECO:0000313" key="2">
    <source>
        <dbReference type="EMBL" id="KAL0102501.1"/>
    </source>
</evidence>
<dbReference type="EMBL" id="JADYXP020000022">
    <property type="protein sequence ID" value="KAL0102501.1"/>
    <property type="molecule type" value="Genomic_DNA"/>
</dbReference>
<comment type="caution">
    <text evidence="2">The sequence shown here is derived from an EMBL/GenBank/DDBJ whole genome shotgun (WGS) entry which is preliminary data.</text>
</comment>
<name>A0AAW2EFL5_9HYME</name>
<keyword evidence="1" id="KW-0812">Transmembrane</keyword>
<protein>
    <recommendedName>
        <fullName evidence="4">ATP synthase F0 subunit 8</fullName>
    </recommendedName>
</protein>